<sequence length="55" mass="6298">MWLLITIILLVACFKLLGKLLPYLLIALVVLWLIKLWWLIVILVAGGLALAKYHK</sequence>
<evidence type="ECO:0000313" key="3">
    <source>
        <dbReference type="Proteomes" id="UP000004959"/>
    </source>
</evidence>
<gene>
    <name evidence="2" type="ORF">OKIT_0392</name>
</gene>
<accession>G9WJ64</accession>
<keyword evidence="1" id="KW-1133">Transmembrane helix</keyword>
<protein>
    <submittedName>
        <fullName evidence="2">Uncharacterized protein</fullName>
    </submittedName>
</protein>
<proteinExistence type="predicted"/>
<feature type="transmembrane region" description="Helical" evidence="1">
    <location>
        <begin position="28"/>
        <end position="51"/>
    </location>
</feature>
<dbReference type="Proteomes" id="UP000004959">
    <property type="component" value="Chromosome"/>
</dbReference>
<evidence type="ECO:0000313" key="2">
    <source>
        <dbReference type="EMBL" id="EHN58513.1"/>
    </source>
</evidence>
<organism evidence="2 3">
    <name type="scientific">Oenococcus kitaharae DSM 17330</name>
    <dbReference type="NCBI Taxonomy" id="1045004"/>
    <lineage>
        <taxon>Bacteria</taxon>
        <taxon>Bacillati</taxon>
        <taxon>Bacillota</taxon>
        <taxon>Bacilli</taxon>
        <taxon>Lactobacillales</taxon>
        <taxon>Lactobacillaceae</taxon>
        <taxon>Oenococcus</taxon>
    </lineage>
</organism>
<dbReference type="EMBL" id="AFVZ01000001">
    <property type="protein sequence ID" value="EHN58513.1"/>
    <property type="molecule type" value="Genomic_DNA"/>
</dbReference>
<keyword evidence="3" id="KW-1185">Reference proteome</keyword>
<dbReference type="PATRIC" id="fig|1045004.4.peg.390"/>
<keyword evidence="1" id="KW-0472">Membrane</keyword>
<comment type="caution">
    <text evidence="2">The sequence shown here is derived from an EMBL/GenBank/DDBJ whole genome shotgun (WGS) entry which is preliminary data.</text>
</comment>
<keyword evidence="1" id="KW-0812">Transmembrane</keyword>
<name>G9WJ64_9LACO</name>
<evidence type="ECO:0000256" key="1">
    <source>
        <dbReference type="SAM" id="Phobius"/>
    </source>
</evidence>
<dbReference type="HOGENOM" id="CLU_3027848_0_0_9"/>
<reference evidence="2 3" key="1">
    <citation type="journal article" date="2012" name="PLoS ONE">
        <title>Functional divergence in the genus oenococcus as predicted by genome sequencing of the newly-described species, Oenococcus kitaharae.</title>
        <authorList>
            <person name="Borneman A.R."/>
            <person name="McCarthy J.M."/>
            <person name="Chambers P.J."/>
            <person name="Bartowsky E.J."/>
        </authorList>
    </citation>
    <scope>NUCLEOTIDE SEQUENCE [LARGE SCALE GENOMIC DNA]</scope>
    <source>
        <strain evidence="3">DSM17330</strain>
    </source>
</reference>
<dbReference type="AlphaFoldDB" id="G9WJ64"/>
<dbReference type="RefSeq" id="WP_007744835.1">
    <property type="nucleotide sequence ID" value="NZ_CM001398.1"/>
</dbReference>